<reference evidence="2" key="1">
    <citation type="journal article" date="2014" name="Front. Microbiol.">
        <title>High frequency of phylogenetically diverse reductive dehalogenase-homologous genes in deep subseafloor sedimentary metagenomes.</title>
        <authorList>
            <person name="Kawai M."/>
            <person name="Futagami T."/>
            <person name="Toyoda A."/>
            <person name="Takaki Y."/>
            <person name="Nishi S."/>
            <person name="Hori S."/>
            <person name="Arai W."/>
            <person name="Tsubouchi T."/>
            <person name="Morono Y."/>
            <person name="Uchiyama I."/>
            <person name="Ito T."/>
            <person name="Fujiyama A."/>
            <person name="Inagaki F."/>
            <person name="Takami H."/>
        </authorList>
    </citation>
    <scope>NUCLEOTIDE SEQUENCE</scope>
    <source>
        <strain evidence="2">Expedition CK06-06</strain>
    </source>
</reference>
<feature type="domain" description="ABC transporter" evidence="1">
    <location>
        <begin position="51"/>
        <end position="97"/>
    </location>
</feature>
<sequence>MEPVIQFSRVSKQYRLGVSRSSLLSSLSKTLTKVVNQSARDNSKQRVLWALRDVSFELSPGESIALIGRNGAGKSTMLKLLANITKPTMGTVDVNGKVSALIELGSGFHPDLTGRENIYLNGTI</sequence>
<dbReference type="EMBL" id="BART01020058">
    <property type="protein sequence ID" value="GAG99575.1"/>
    <property type="molecule type" value="Genomic_DNA"/>
</dbReference>
<comment type="caution">
    <text evidence="2">The sequence shown here is derived from an EMBL/GenBank/DDBJ whole genome shotgun (WGS) entry which is preliminary data.</text>
</comment>
<gene>
    <name evidence="2" type="ORF">S01H4_37352</name>
</gene>
<dbReference type="InterPro" id="IPR050683">
    <property type="entry name" value="Bact_Polysacc_Export_ATP-bd"/>
</dbReference>
<evidence type="ECO:0000259" key="1">
    <source>
        <dbReference type="Pfam" id="PF00005"/>
    </source>
</evidence>
<protein>
    <recommendedName>
        <fullName evidence="1">ABC transporter domain-containing protein</fullName>
    </recommendedName>
</protein>
<dbReference type="InterPro" id="IPR027417">
    <property type="entry name" value="P-loop_NTPase"/>
</dbReference>
<proteinExistence type="predicted"/>
<dbReference type="Pfam" id="PF00005">
    <property type="entry name" value="ABC_tran"/>
    <property type="match status" value="1"/>
</dbReference>
<feature type="non-terminal residue" evidence="2">
    <location>
        <position position="124"/>
    </location>
</feature>
<dbReference type="PANTHER" id="PTHR46743">
    <property type="entry name" value="TEICHOIC ACIDS EXPORT ATP-BINDING PROTEIN TAGH"/>
    <property type="match status" value="1"/>
</dbReference>
<dbReference type="Gene3D" id="3.40.50.300">
    <property type="entry name" value="P-loop containing nucleotide triphosphate hydrolases"/>
    <property type="match status" value="1"/>
</dbReference>
<evidence type="ECO:0000313" key="2">
    <source>
        <dbReference type="EMBL" id="GAG99575.1"/>
    </source>
</evidence>
<dbReference type="GO" id="GO:0005524">
    <property type="term" value="F:ATP binding"/>
    <property type="evidence" value="ECO:0007669"/>
    <property type="project" value="InterPro"/>
</dbReference>
<accession>X1BX38</accession>
<organism evidence="2">
    <name type="scientific">marine sediment metagenome</name>
    <dbReference type="NCBI Taxonomy" id="412755"/>
    <lineage>
        <taxon>unclassified sequences</taxon>
        <taxon>metagenomes</taxon>
        <taxon>ecological metagenomes</taxon>
    </lineage>
</organism>
<dbReference type="PANTHER" id="PTHR46743:SF2">
    <property type="entry name" value="TEICHOIC ACIDS EXPORT ATP-BINDING PROTEIN TAGH"/>
    <property type="match status" value="1"/>
</dbReference>
<dbReference type="GO" id="GO:0016887">
    <property type="term" value="F:ATP hydrolysis activity"/>
    <property type="evidence" value="ECO:0007669"/>
    <property type="project" value="InterPro"/>
</dbReference>
<name>X1BX38_9ZZZZ</name>
<dbReference type="InterPro" id="IPR003439">
    <property type="entry name" value="ABC_transporter-like_ATP-bd"/>
</dbReference>
<dbReference type="SUPFAM" id="SSF52540">
    <property type="entry name" value="P-loop containing nucleoside triphosphate hydrolases"/>
    <property type="match status" value="1"/>
</dbReference>
<dbReference type="AlphaFoldDB" id="X1BX38"/>